<sequence length="390" mass="40682">MSLTEGAVSAWTRAGRCLMAQPVAVNAAVAVLCYLATIAVPARAAVPCGWPVFVAAAFASLPLVVRHRYPIAVAAVVGAGTVGLAAAGVLMAIPLPYGQVVATYTIASLAASPWRQLSVGATAAGTVIVVFAVLGRGPGSLAMAALPLAVAYALGTGARARRDRVAMLDERARRLAHAEETAAARERERIAREVHDIVAHSVSLMVVQAEAGLVVSTAAGPAARRFDVISTTGREAVAQLDRVLGVLRGDAAARHPQPGLDGLEELMRRARLAGLRAELSCRGRPRPVPTDLATTAYRLVQEAVTNTIRHAGAHELRVLVHWCDDMLRIEVTDDGKGTAADGPLPGHGLVGMRERVRAFDGELRAGRGEGGAGFRVTASLALPRPGVRHD</sequence>
<keyword evidence="5" id="KW-0547">Nucleotide-binding</keyword>
<proteinExistence type="predicted"/>
<evidence type="ECO:0000259" key="10">
    <source>
        <dbReference type="SMART" id="SM00387"/>
    </source>
</evidence>
<reference evidence="11 12" key="1">
    <citation type="submission" date="2019-03" db="EMBL/GenBank/DDBJ databases">
        <title>Sequencing the genomes of 1000 actinobacteria strains.</title>
        <authorList>
            <person name="Klenk H.-P."/>
        </authorList>
    </citation>
    <scope>NUCLEOTIDE SEQUENCE [LARGE SCALE GENOMIC DNA]</scope>
    <source>
        <strain evidence="11 12">DSM 43805</strain>
    </source>
</reference>
<name>A0A4R6JZH2_9ACTN</name>
<dbReference type="GO" id="GO:0000155">
    <property type="term" value="F:phosphorelay sensor kinase activity"/>
    <property type="evidence" value="ECO:0007669"/>
    <property type="project" value="InterPro"/>
</dbReference>
<comment type="caution">
    <text evidence="11">The sequence shown here is derived from an EMBL/GenBank/DDBJ whole genome shotgun (WGS) entry which is preliminary data.</text>
</comment>
<keyword evidence="7" id="KW-0067">ATP-binding</keyword>
<evidence type="ECO:0000256" key="5">
    <source>
        <dbReference type="ARBA" id="ARBA00022741"/>
    </source>
</evidence>
<feature type="domain" description="Histidine kinase/HSP90-like ATPase" evidence="10">
    <location>
        <begin position="291"/>
        <end position="382"/>
    </location>
</feature>
<keyword evidence="8" id="KW-0902">Two-component regulatory system</keyword>
<dbReference type="EC" id="2.7.13.3" evidence="2"/>
<evidence type="ECO:0000256" key="7">
    <source>
        <dbReference type="ARBA" id="ARBA00022840"/>
    </source>
</evidence>
<dbReference type="GO" id="GO:0046983">
    <property type="term" value="F:protein dimerization activity"/>
    <property type="evidence" value="ECO:0007669"/>
    <property type="project" value="InterPro"/>
</dbReference>
<keyword evidence="9" id="KW-0812">Transmembrane</keyword>
<dbReference type="InterPro" id="IPR003594">
    <property type="entry name" value="HATPase_dom"/>
</dbReference>
<dbReference type="Gene3D" id="1.20.5.1930">
    <property type="match status" value="1"/>
</dbReference>
<protein>
    <recommendedName>
        <fullName evidence="2">histidine kinase</fullName>
        <ecNumber evidence="2">2.7.13.3</ecNumber>
    </recommendedName>
</protein>
<keyword evidence="9" id="KW-0472">Membrane</keyword>
<keyword evidence="9" id="KW-1133">Transmembrane helix</keyword>
<dbReference type="SUPFAM" id="SSF55874">
    <property type="entry name" value="ATPase domain of HSP90 chaperone/DNA topoisomerase II/histidine kinase"/>
    <property type="match status" value="1"/>
</dbReference>
<evidence type="ECO:0000256" key="6">
    <source>
        <dbReference type="ARBA" id="ARBA00022777"/>
    </source>
</evidence>
<organism evidence="11 12">
    <name type="scientific">Paractinoplanes brasiliensis</name>
    <dbReference type="NCBI Taxonomy" id="52695"/>
    <lineage>
        <taxon>Bacteria</taxon>
        <taxon>Bacillati</taxon>
        <taxon>Actinomycetota</taxon>
        <taxon>Actinomycetes</taxon>
        <taxon>Micromonosporales</taxon>
        <taxon>Micromonosporaceae</taxon>
        <taxon>Paractinoplanes</taxon>
    </lineage>
</organism>
<dbReference type="Pfam" id="PF07730">
    <property type="entry name" value="HisKA_3"/>
    <property type="match status" value="1"/>
</dbReference>
<evidence type="ECO:0000313" key="12">
    <source>
        <dbReference type="Proteomes" id="UP000294901"/>
    </source>
</evidence>
<keyword evidence="4" id="KW-0808">Transferase</keyword>
<dbReference type="Gene3D" id="3.30.565.10">
    <property type="entry name" value="Histidine kinase-like ATPase, C-terminal domain"/>
    <property type="match status" value="1"/>
</dbReference>
<dbReference type="SMART" id="SM00387">
    <property type="entry name" value="HATPase_c"/>
    <property type="match status" value="1"/>
</dbReference>
<keyword evidence="3" id="KW-0597">Phosphoprotein</keyword>
<dbReference type="GO" id="GO:0016020">
    <property type="term" value="C:membrane"/>
    <property type="evidence" value="ECO:0007669"/>
    <property type="project" value="InterPro"/>
</dbReference>
<evidence type="ECO:0000256" key="9">
    <source>
        <dbReference type="SAM" id="Phobius"/>
    </source>
</evidence>
<feature type="transmembrane region" description="Helical" evidence="9">
    <location>
        <begin position="140"/>
        <end position="158"/>
    </location>
</feature>
<keyword evidence="12" id="KW-1185">Reference proteome</keyword>
<feature type="transmembrane region" description="Helical" evidence="9">
    <location>
        <begin position="114"/>
        <end position="134"/>
    </location>
</feature>
<dbReference type="Proteomes" id="UP000294901">
    <property type="component" value="Unassembled WGS sequence"/>
</dbReference>
<dbReference type="OrthoDB" id="227596at2"/>
<feature type="transmembrane region" description="Helical" evidence="9">
    <location>
        <begin position="47"/>
        <end position="65"/>
    </location>
</feature>
<dbReference type="Pfam" id="PF02518">
    <property type="entry name" value="HATPase_c"/>
    <property type="match status" value="1"/>
</dbReference>
<dbReference type="CDD" id="cd16917">
    <property type="entry name" value="HATPase_UhpB-NarQ-NarX-like"/>
    <property type="match status" value="1"/>
</dbReference>
<accession>A0A4R6JZH2</accession>
<dbReference type="PANTHER" id="PTHR24421">
    <property type="entry name" value="NITRATE/NITRITE SENSOR PROTEIN NARX-RELATED"/>
    <property type="match status" value="1"/>
</dbReference>
<dbReference type="InterPro" id="IPR011712">
    <property type="entry name" value="Sig_transdc_His_kin_sub3_dim/P"/>
</dbReference>
<gene>
    <name evidence="11" type="ORF">C8E87_6051</name>
</gene>
<keyword evidence="6 11" id="KW-0418">Kinase</keyword>
<evidence type="ECO:0000256" key="8">
    <source>
        <dbReference type="ARBA" id="ARBA00023012"/>
    </source>
</evidence>
<dbReference type="GO" id="GO:0005524">
    <property type="term" value="F:ATP binding"/>
    <property type="evidence" value="ECO:0007669"/>
    <property type="project" value="UniProtKB-KW"/>
</dbReference>
<evidence type="ECO:0000256" key="1">
    <source>
        <dbReference type="ARBA" id="ARBA00000085"/>
    </source>
</evidence>
<dbReference type="PANTHER" id="PTHR24421:SF10">
    <property type="entry name" value="NITRATE_NITRITE SENSOR PROTEIN NARQ"/>
    <property type="match status" value="1"/>
</dbReference>
<feature type="transmembrane region" description="Helical" evidence="9">
    <location>
        <begin position="20"/>
        <end position="40"/>
    </location>
</feature>
<evidence type="ECO:0000256" key="3">
    <source>
        <dbReference type="ARBA" id="ARBA00022553"/>
    </source>
</evidence>
<feature type="transmembrane region" description="Helical" evidence="9">
    <location>
        <begin position="71"/>
        <end position="93"/>
    </location>
</feature>
<comment type="catalytic activity">
    <reaction evidence="1">
        <text>ATP + protein L-histidine = ADP + protein N-phospho-L-histidine.</text>
        <dbReference type="EC" id="2.7.13.3"/>
    </reaction>
</comment>
<dbReference type="InterPro" id="IPR050482">
    <property type="entry name" value="Sensor_HK_TwoCompSys"/>
</dbReference>
<dbReference type="EMBL" id="SNWR01000001">
    <property type="protein sequence ID" value="TDO42284.1"/>
    <property type="molecule type" value="Genomic_DNA"/>
</dbReference>
<dbReference type="AlphaFoldDB" id="A0A4R6JZH2"/>
<dbReference type="InterPro" id="IPR036890">
    <property type="entry name" value="HATPase_C_sf"/>
</dbReference>
<evidence type="ECO:0000256" key="4">
    <source>
        <dbReference type="ARBA" id="ARBA00022679"/>
    </source>
</evidence>
<evidence type="ECO:0000256" key="2">
    <source>
        <dbReference type="ARBA" id="ARBA00012438"/>
    </source>
</evidence>
<evidence type="ECO:0000313" key="11">
    <source>
        <dbReference type="EMBL" id="TDO42284.1"/>
    </source>
</evidence>
<dbReference type="RefSeq" id="WP_133876198.1">
    <property type="nucleotide sequence ID" value="NZ_BOMD01000059.1"/>
</dbReference>